<comment type="pathway">
    <text evidence="7">Cofactor biosynthesis; tetrahydrofolate biosynthesis; 4-aminobenzoate from chorismate: step 2/2.</text>
</comment>
<dbReference type="GO" id="GO:0005829">
    <property type="term" value="C:cytosol"/>
    <property type="evidence" value="ECO:0007669"/>
    <property type="project" value="TreeGrafter"/>
</dbReference>
<sequence length="267" mass="29754">MFLVNGHPAESISLADRSFQYGDGCFTTMLTRNGSIQWWPLHVERMNACLDVLHISRPDWNQVEVWLNTVIHKEQRAGVKLHISRGEGGRGYSPTQVASPNVTISDFIYPHHYEQWQDQGLQLGICQARLGHNPLLAGHKHNNRLEQVLLKAEMDRANLPDGLALDIDDQVIETTMANIFWRQGDVLKTPELSKAGVSGVMRRVILKWAAANQIAVEVGNFKLADVLAADEVFISNSVLGVAPICQIGEQAFAIGKITKRIQEMVNS</sequence>
<comment type="similarity">
    <text evidence="2 13">Belongs to the class-IV pyridoxal-phosphate-dependent aminotransferase family.</text>
</comment>
<comment type="function">
    <text evidence="10">Involved in the biosynthesis of p-aminobenzoate (PABA), a precursor of tetrahydrofolate. Converts 4-amino-4-deoxychorismate into 4-aminobenzoate (PABA) and pyruvate.</text>
</comment>
<dbReference type="InterPro" id="IPR043132">
    <property type="entry name" value="BCAT-like_C"/>
</dbReference>
<evidence type="ECO:0000256" key="6">
    <source>
        <dbReference type="ARBA" id="ARBA00023239"/>
    </source>
</evidence>
<dbReference type="PROSITE" id="PS00770">
    <property type="entry name" value="AA_TRANSFER_CLASS_4"/>
    <property type="match status" value="1"/>
</dbReference>
<comment type="cofactor">
    <cofactor evidence="1 14">
        <name>pyridoxal 5'-phosphate</name>
        <dbReference type="ChEBI" id="CHEBI:597326"/>
    </cofactor>
</comment>
<evidence type="ECO:0000256" key="1">
    <source>
        <dbReference type="ARBA" id="ARBA00001933"/>
    </source>
</evidence>
<dbReference type="SUPFAM" id="SSF56752">
    <property type="entry name" value="D-aminoacid aminotransferase-like PLP-dependent enzymes"/>
    <property type="match status" value="1"/>
</dbReference>
<dbReference type="STRING" id="945543.VIBR0546_04357"/>
<dbReference type="RefSeq" id="WP_006878245.1">
    <property type="nucleotide sequence ID" value="NZ_AEVS01000024.1"/>
</dbReference>
<organism evidence="15 16">
    <name type="scientific">Vibrio brasiliensis LMG 20546</name>
    <dbReference type="NCBI Taxonomy" id="945543"/>
    <lineage>
        <taxon>Bacteria</taxon>
        <taxon>Pseudomonadati</taxon>
        <taxon>Pseudomonadota</taxon>
        <taxon>Gammaproteobacteria</taxon>
        <taxon>Vibrionales</taxon>
        <taxon>Vibrionaceae</taxon>
        <taxon>Vibrio</taxon>
        <taxon>Vibrio oreintalis group</taxon>
    </lineage>
</organism>
<dbReference type="GO" id="GO:0008153">
    <property type="term" value="P:4-aminobenzoate biosynthetic process"/>
    <property type="evidence" value="ECO:0007669"/>
    <property type="project" value="UniProtKB-UniRule"/>
</dbReference>
<comment type="subunit">
    <text evidence="3">Homodimer.</text>
</comment>
<evidence type="ECO:0000256" key="4">
    <source>
        <dbReference type="ARBA" id="ARBA00022898"/>
    </source>
</evidence>
<dbReference type="FunFam" id="3.20.10.10:FF:000002">
    <property type="entry name" value="D-alanine aminotransferase"/>
    <property type="match status" value="1"/>
</dbReference>
<dbReference type="NCBIfam" id="NF004761">
    <property type="entry name" value="PRK06092.1"/>
    <property type="match status" value="1"/>
</dbReference>
<dbReference type="Pfam" id="PF01063">
    <property type="entry name" value="Aminotran_4"/>
    <property type="match status" value="1"/>
</dbReference>
<accession>E8LQZ4</accession>
<evidence type="ECO:0000313" key="15">
    <source>
        <dbReference type="EMBL" id="EGA66920.1"/>
    </source>
</evidence>
<evidence type="ECO:0000313" key="16">
    <source>
        <dbReference type="Proteomes" id="UP000004371"/>
    </source>
</evidence>
<evidence type="ECO:0000256" key="10">
    <source>
        <dbReference type="ARBA" id="ARBA00054027"/>
    </source>
</evidence>
<comment type="catalytic activity">
    <reaction evidence="9">
        <text>4-amino-4-deoxychorismate = 4-aminobenzoate + pyruvate + H(+)</text>
        <dbReference type="Rhea" id="RHEA:16201"/>
        <dbReference type="ChEBI" id="CHEBI:15361"/>
        <dbReference type="ChEBI" id="CHEBI:15378"/>
        <dbReference type="ChEBI" id="CHEBI:17836"/>
        <dbReference type="ChEBI" id="CHEBI:58406"/>
        <dbReference type="EC" id="4.1.3.38"/>
    </reaction>
</comment>
<dbReference type="InterPro" id="IPR043131">
    <property type="entry name" value="BCAT-like_N"/>
</dbReference>
<dbReference type="OrthoDB" id="9805628at2"/>
<keyword evidence="16" id="KW-1185">Reference proteome</keyword>
<protein>
    <recommendedName>
        <fullName evidence="11 12">Aminodeoxychorismate lyase</fullName>
        <ecNumber evidence="8 12">4.1.3.38</ecNumber>
    </recommendedName>
</protein>
<evidence type="ECO:0000256" key="12">
    <source>
        <dbReference type="NCBIfam" id="TIGR03461"/>
    </source>
</evidence>
<evidence type="ECO:0000256" key="7">
    <source>
        <dbReference type="ARBA" id="ARBA00035633"/>
    </source>
</evidence>
<reference evidence="15 16" key="1">
    <citation type="journal article" date="2012" name="Int. J. Syst. Evol. Microbiol.">
        <title>Vibrio caribbeanicus sp. nov., isolated from the marine sponge Scleritoderma cyanea.</title>
        <authorList>
            <person name="Hoffmann M."/>
            <person name="Monday S.R."/>
            <person name="Allard M.W."/>
            <person name="Strain E.A."/>
            <person name="Whittaker P."/>
            <person name="Naum M."/>
            <person name="McCarthy P.J."/>
            <person name="Lopez J.V."/>
            <person name="Fischer M."/>
            <person name="Brown E.W."/>
        </authorList>
    </citation>
    <scope>NUCLEOTIDE SEQUENCE [LARGE SCALE GENOMIC DNA]</scope>
    <source>
        <strain evidence="15 16">LMG 20546</strain>
    </source>
</reference>
<dbReference type="InterPro" id="IPR036038">
    <property type="entry name" value="Aminotransferase-like"/>
</dbReference>
<dbReference type="AlphaFoldDB" id="E8LQZ4"/>
<dbReference type="InterPro" id="IPR017824">
    <property type="entry name" value="Aminodeoxychorismate_lyase_IV"/>
</dbReference>
<dbReference type="Gene3D" id="3.30.470.10">
    <property type="match status" value="1"/>
</dbReference>
<keyword evidence="4 14" id="KW-0663">Pyridoxal phosphate</keyword>
<dbReference type="Proteomes" id="UP000004371">
    <property type="component" value="Unassembled WGS sequence"/>
</dbReference>
<gene>
    <name evidence="15" type="ORF">VIBR0546_04357</name>
</gene>
<evidence type="ECO:0000256" key="2">
    <source>
        <dbReference type="ARBA" id="ARBA00009320"/>
    </source>
</evidence>
<evidence type="ECO:0000256" key="5">
    <source>
        <dbReference type="ARBA" id="ARBA00022909"/>
    </source>
</evidence>
<evidence type="ECO:0000256" key="9">
    <source>
        <dbReference type="ARBA" id="ARBA00049529"/>
    </source>
</evidence>
<dbReference type="eggNOG" id="COG0115">
    <property type="taxonomic scope" value="Bacteria"/>
</dbReference>
<evidence type="ECO:0000256" key="3">
    <source>
        <dbReference type="ARBA" id="ARBA00011738"/>
    </source>
</evidence>
<dbReference type="InterPro" id="IPR050571">
    <property type="entry name" value="Class-IV_PLP-Dep_Aminotrnsfr"/>
</dbReference>
<dbReference type="PANTHER" id="PTHR42743:SF2">
    <property type="entry name" value="AMINODEOXYCHORISMATE LYASE"/>
    <property type="match status" value="1"/>
</dbReference>
<dbReference type="GO" id="GO:0030170">
    <property type="term" value="F:pyridoxal phosphate binding"/>
    <property type="evidence" value="ECO:0007669"/>
    <property type="project" value="InterPro"/>
</dbReference>
<dbReference type="InterPro" id="IPR018300">
    <property type="entry name" value="Aminotrans_IV_CS"/>
</dbReference>
<comment type="caution">
    <text evidence="15">The sequence shown here is derived from an EMBL/GenBank/DDBJ whole genome shotgun (WGS) entry which is preliminary data.</text>
</comment>
<evidence type="ECO:0000256" key="11">
    <source>
        <dbReference type="ARBA" id="ARBA00069174"/>
    </source>
</evidence>
<dbReference type="EC" id="4.1.3.38" evidence="8 12"/>
<evidence type="ECO:0000256" key="13">
    <source>
        <dbReference type="RuleBase" id="RU004106"/>
    </source>
</evidence>
<dbReference type="CDD" id="cd01559">
    <property type="entry name" value="ADCL_like"/>
    <property type="match status" value="1"/>
</dbReference>
<dbReference type="GO" id="GO:0008696">
    <property type="term" value="F:4-amino-4-deoxychorismate lyase activity"/>
    <property type="evidence" value="ECO:0007669"/>
    <property type="project" value="UniProtKB-UniRule"/>
</dbReference>
<evidence type="ECO:0000256" key="8">
    <source>
        <dbReference type="ARBA" id="ARBA00035676"/>
    </source>
</evidence>
<proteinExistence type="inferred from homology"/>
<evidence type="ECO:0000256" key="14">
    <source>
        <dbReference type="RuleBase" id="RU004516"/>
    </source>
</evidence>
<dbReference type="NCBIfam" id="TIGR03461">
    <property type="entry name" value="pabC_Proteo"/>
    <property type="match status" value="1"/>
</dbReference>
<dbReference type="Gene3D" id="3.20.10.10">
    <property type="entry name" value="D-amino Acid Aminotransferase, subunit A, domain 2"/>
    <property type="match status" value="1"/>
</dbReference>
<dbReference type="PANTHER" id="PTHR42743">
    <property type="entry name" value="AMINO-ACID AMINOTRANSFERASE"/>
    <property type="match status" value="1"/>
</dbReference>
<keyword evidence="6 15" id="KW-0456">Lyase</keyword>
<dbReference type="GO" id="GO:0046656">
    <property type="term" value="P:folic acid biosynthetic process"/>
    <property type="evidence" value="ECO:0007669"/>
    <property type="project" value="UniProtKB-KW"/>
</dbReference>
<dbReference type="EMBL" id="AEVS01000024">
    <property type="protein sequence ID" value="EGA66920.1"/>
    <property type="molecule type" value="Genomic_DNA"/>
</dbReference>
<name>E8LQZ4_9VIBR</name>
<keyword evidence="5" id="KW-0289">Folate biosynthesis</keyword>
<dbReference type="InterPro" id="IPR001544">
    <property type="entry name" value="Aminotrans_IV"/>
</dbReference>